<accession>A0ABX8A4U9</accession>
<dbReference type="PANTHER" id="PTHR46193:SF10">
    <property type="entry name" value="6-PHOSPHOGLUCONATE PHOSPHATASE"/>
    <property type="match status" value="1"/>
</dbReference>
<dbReference type="InterPro" id="IPR023198">
    <property type="entry name" value="PGP-like_dom2"/>
</dbReference>
<dbReference type="NCBIfam" id="TIGR01509">
    <property type="entry name" value="HAD-SF-IA-v3"/>
    <property type="match status" value="1"/>
</dbReference>
<dbReference type="RefSeq" id="WP_211910962.1">
    <property type="nucleotide sequence ID" value="NZ_CP036498.1"/>
</dbReference>
<keyword evidence="4" id="KW-0460">Magnesium</keyword>
<dbReference type="EMBL" id="CP036498">
    <property type="protein sequence ID" value="QUS37473.1"/>
    <property type="molecule type" value="Genomic_DNA"/>
</dbReference>
<organism evidence="5 6">
    <name type="scientific">Tardiphaga alba</name>
    <dbReference type="NCBI Taxonomy" id="340268"/>
    <lineage>
        <taxon>Bacteria</taxon>
        <taxon>Pseudomonadati</taxon>
        <taxon>Pseudomonadota</taxon>
        <taxon>Alphaproteobacteria</taxon>
        <taxon>Hyphomicrobiales</taxon>
        <taxon>Nitrobacteraceae</taxon>
        <taxon>Tardiphaga</taxon>
    </lineage>
</organism>
<dbReference type="InterPro" id="IPR006439">
    <property type="entry name" value="HAD-SF_hydro_IA"/>
</dbReference>
<sequence length="229" mass="24136">MSFDLVIFDCDGVLVDSEALACVVHADVLTAYGYAITAAQVHERFLGRSAREARAQVESEMGRVLPDEYTDSLRSTIDRVFGEQLQPVPGIDDVLAGLTQQKCVASSGTPTRIRSSLTTTKLIHHFGEHLYSALQVERGKPAPDLFLFAAAQMGVDPARCVVIEDSIHGVSGAVAAGMTVFGFHGGAHCGPSTAGALQATGAHLVFCDMRQLPALIEAGAPGARAFDPA</sequence>
<keyword evidence="3" id="KW-0479">Metal-binding</keyword>
<evidence type="ECO:0000256" key="4">
    <source>
        <dbReference type="ARBA" id="ARBA00022842"/>
    </source>
</evidence>
<dbReference type="Proteomes" id="UP000682843">
    <property type="component" value="Chromosome"/>
</dbReference>
<gene>
    <name evidence="5" type="ORF">RPMA_00235</name>
</gene>
<keyword evidence="6" id="KW-1185">Reference proteome</keyword>
<dbReference type="SUPFAM" id="SSF56784">
    <property type="entry name" value="HAD-like"/>
    <property type="match status" value="1"/>
</dbReference>
<reference evidence="5 6" key="1">
    <citation type="submission" date="2019-02" db="EMBL/GenBank/DDBJ databases">
        <title>Emended description of the genus Rhodopseudomonas and description of Rhodopseudomonas albus sp. nov., a non-phototrophic, heavy-metal-tolerant bacterium isolated from garden soil.</title>
        <authorList>
            <person name="Bao Z."/>
            <person name="Cao W.W."/>
            <person name="Sato Y."/>
            <person name="Nishizawa T."/>
            <person name="Zhao J."/>
            <person name="Guo Y."/>
            <person name="Ohta H."/>
        </authorList>
    </citation>
    <scope>NUCLEOTIDE SEQUENCE [LARGE SCALE GENOMIC DNA]</scope>
    <source>
        <strain evidence="5 6">SK50-23</strain>
    </source>
</reference>
<comment type="similarity">
    <text evidence="2">Belongs to the HAD-like hydrolase superfamily. CbbY/CbbZ/Gph/YieH family.</text>
</comment>
<comment type="cofactor">
    <cofactor evidence="1">
        <name>Mg(2+)</name>
        <dbReference type="ChEBI" id="CHEBI:18420"/>
    </cofactor>
</comment>
<dbReference type="CDD" id="cd07526">
    <property type="entry name" value="HAD_BPGM_like"/>
    <property type="match status" value="1"/>
</dbReference>
<dbReference type="SFLD" id="SFLDS00003">
    <property type="entry name" value="Haloacid_Dehalogenase"/>
    <property type="match status" value="1"/>
</dbReference>
<evidence type="ECO:0000256" key="3">
    <source>
        <dbReference type="ARBA" id="ARBA00022723"/>
    </source>
</evidence>
<dbReference type="GO" id="GO:0016787">
    <property type="term" value="F:hydrolase activity"/>
    <property type="evidence" value="ECO:0007669"/>
    <property type="project" value="UniProtKB-KW"/>
</dbReference>
<dbReference type="PANTHER" id="PTHR46193">
    <property type="entry name" value="6-PHOSPHOGLUCONATE PHOSPHATASE"/>
    <property type="match status" value="1"/>
</dbReference>
<dbReference type="Gene3D" id="3.40.50.1000">
    <property type="entry name" value="HAD superfamily/HAD-like"/>
    <property type="match status" value="1"/>
</dbReference>
<dbReference type="InterPro" id="IPR023214">
    <property type="entry name" value="HAD_sf"/>
</dbReference>
<evidence type="ECO:0000313" key="6">
    <source>
        <dbReference type="Proteomes" id="UP000682843"/>
    </source>
</evidence>
<evidence type="ECO:0000256" key="1">
    <source>
        <dbReference type="ARBA" id="ARBA00001946"/>
    </source>
</evidence>
<name>A0ABX8A4U9_9BRAD</name>
<dbReference type="Gene3D" id="1.10.150.240">
    <property type="entry name" value="Putative phosphatase, domain 2"/>
    <property type="match status" value="1"/>
</dbReference>
<dbReference type="Pfam" id="PF13419">
    <property type="entry name" value="HAD_2"/>
    <property type="match status" value="1"/>
</dbReference>
<protein>
    <submittedName>
        <fullName evidence="5">HAD family hydrolase</fullName>
    </submittedName>
</protein>
<dbReference type="SFLD" id="SFLDG01135">
    <property type="entry name" value="C1.5.6:_HAD__Beta-PGM__Phospha"/>
    <property type="match status" value="1"/>
</dbReference>
<keyword evidence="5" id="KW-0378">Hydrolase</keyword>
<dbReference type="InterPro" id="IPR036412">
    <property type="entry name" value="HAD-like_sf"/>
</dbReference>
<evidence type="ECO:0000313" key="5">
    <source>
        <dbReference type="EMBL" id="QUS37473.1"/>
    </source>
</evidence>
<dbReference type="SFLD" id="SFLDG01129">
    <property type="entry name" value="C1.5:_HAD__Beta-PGM__Phosphata"/>
    <property type="match status" value="1"/>
</dbReference>
<evidence type="ECO:0000256" key="2">
    <source>
        <dbReference type="ARBA" id="ARBA00006171"/>
    </source>
</evidence>
<dbReference type="InterPro" id="IPR051600">
    <property type="entry name" value="Beta-PGM-like"/>
</dbReference>
<proteinExistence type="inferred from homology"/>
<dbReference type="InterPro" id="IPR041492">
    <property type="entry name" value="HAD_2"/>
</dbReference>